<name>A0A0F9GI75_9ZZZZ</name>
<reference evidence="1" key="1">
    <citation type="journal article" date="2015" name="Nature">
        <title>Complex archaea that bridge the gap between prokaryotes and eukaryotes.</title>
        <authorList>
            <person name="Spang A."/>
            <person name="Saw J.H."/>
            <person name="Jorgensen S.L."/>
            <person name="Zaremba-Niedzwiedzka K."/>
            <person name="Martijn J."/>
            <person name="Lind A.E."/>
            <person name="van Eijk R."/>
            <person name="Schleper C."/>
            <person name="Guy L."/>
            <person name="Ettema T.J."/>
        </authorList>
    </citation>
    <scope>NUCLEOTIDE SEQUENCE</scope>
</reference>
<protein>
    <submittedName>
        <fullName evidence="1">Uncharacterized protein</fullName>
    </submittedName>
</protein>
<gene>
    <name evidence="1" type="ORF">LCGC14_1823980</name>
</gene>
<comment type="caution">
    <text evidence="1">The sequence shown here is derived from an EMBL/GenBank/DDBJ whole genome shotgun (WGS) entry which is preliminary data.</text>
</comment>
<dbReference type="AlphaFoldDB" id="A0A0F9GI75"/>
<evidence type="ECO:0000313" key="1">
    <source>
        <dbReference type="EMBL" id="KKL98483.1"/>
    </source>
</evidence>
<organism evidence="1">
    <name type="scientific">marine sediment metagenome</name>
    <dbReference type="NCBI Taxonomy" id="412755"/>
    <lineage>
        <taxon>unclassified sequences</taxon>
        <taxon>metagenomes</taxon>
        <taxon>ecological metagenomes</taxon>
    </lineage>
</organism>
<accession>A0A0F9GI75</accession>
<proteinExistence type="predicted"/>
<feature type="non-terminal residue" evidence="1">
    <location>
        <position position="1"/>
    </location>
</feature>
<dbReference type="EMBL" id="LAZR01017911">
    <property type="protein sequence ID" value="KKL98483.1"/>
    <property type="molecule type" value="Genomic_DNA"/>
</dbReference>
<sequence>AFAATQAQVATSFGQMFTQMEGTSQQVMGQFGAAAGNAFAAATTAMGQFNVALTQLDAQATAQRDTTLSNNAATRATFNYNNDMGNLAMMDYTQDYAVLGTPMAINSLNWTTEAAGLVISDREMTASIDLMMQAYEVEKQQGAIGTFLAFLESVLPG</sequence>